<dbReference type="AlphaFoldDB" id="A0A0R1LQJ4"/>
<name>A0A0R1LQJ4_9LACO</name>
<proteinExistence type="predicted"/>
<sequence length="50" mass="5759">MALETSVSHFLKRREKQLKDAKKITPCVRLTSTALQLFERINKLNLLTSS</sequence>
<gene>
    <name evidence="1" type="ORF">FD04_GL001111</name>
</gene>
<dbReference type="PATRIC" id="fig|1423776.4.peg.1122"/>
<organism evidence="1 2">
    <name type="scientific">Secundilactobacillus odoratitofui DSM 19909 = JCM 15043</name>
    <dbReference type="NCBI Taxonomy" id="1423776"/>
    <lineage>
        <taxon>Bacteria</taxon>
        <taxon>Bacillati</taxon>
        <taxon>Bacillota</taxon>
        <taxon>Bacilli</taxon>
        <taxon>Lactobacillales</taxon>
        <taxon>Lactobacillaceae</taxon>
        <taxon>Secundilactobacillus</taxon>
    </lineage>
</organism>
<dbReference type="Proteomes" id="UP000051160">
    <property type="component" value="Unassembled WGS sequence"/>
</dbReference>
<protein>
    <submittedName>
        <fullName evidence="1">Uncharacterized protein</fullName>
    </submittedName>
</protein>
<accession>A0A0R1LQJ4</accession>
<comment type="caution">
    <text evidence="1">The sequence shown here is derived from an EMBL/GenBank/DDBJ whole genome shotgun (WGS) entry which is preliminary data.</text>
</comment>
<reference evidence="1 2" key="1">
    <citation type="journal article" date="2015" name="Genome Announc.">
        <title>Expanding the biotechnology potential of lactobacilli through comparative genomics of 213 strains and associated genera.</title>
        <authorList>
            <person name="Sun Z."/>
            <person name="Harris H.M."/>
            <person name="McCann A."/>
            <person name="Guo C."/>
            <person name="Argimon S."/>
            <person name="Zhang W."/>
            <person name="Yang X."/>
            <person name="Jeffery I.B."/>
            <person name="Cooney J.C."/>
            <person name="Kagawa T.F."/>
            <person name="Liu W."/>
            <person name="Song Y."/>
            <person name="Salvetti E."/>
            <person name="Wrobel A."/>
            <person name="Rasinkangas P."/>
            <person name="Parkhill J."/>
            <person name="Rea M.C."/>
            <person name="O'Sullivan O."/>
            <person name="Ritari J."/>
            <person name="Douillard F.P."/>
            <person name="Paul Ross R."/>
            <person name="Yang R."/>
            <person name="Briner A.E."/>
            <person name="Felis G.E."/>
            <person name="de Vos W.M."/>
            <person name="Barrangou R."/>
            <person name="Klaenhammer T.R."/>
            <person name="Caufield P.W."/>
            <person name="Cui Y."/>
            <person name="Zhang H."/>
            <person name="O'Toole P.W."/>
        </authorList>
    </citation>
    <scope>NUCLEOTIDE SEQUENCE [LARGE SCALE GENOMIC DNA]</scope>
    <source>
        <strain evidence="1 2">DSM 19909</strain>
    </source>
</reference>
<evidence type="ECO:0000313" key="1">
    <source>
        <dbReference type="EMBL" id="KRK98133.1"/>
    </source>
</evidence>
<dbReference type="STRING" id="1423776.FD04_GL001111"/>
<dbReference type="EMBL" id="AZEE01000028">
    <property type="protein sequence ID" value="KRK98133.1"/>
    <property type="molecule type" value="Genomic_DNA"/>
</dbReference>
<keyword evidence="2" id="KW-1185">Reference proteome</keyword>
<evidence type="ECO:0000313" key="2">
    <source>
        <dbReference type="Proteomes" id="UP000051160"/>
    </source>
</evidence>